<dbReference type="Pfam" id="PF18019">
    <property type="entry name" value="Cas3_HD"/>
    <property type="match status" value="1"/>
</dbReference>
<evidence type="ECO:0000256" key="9">
    <source>
        <dbReference type="ARBA" id="ARBA00023118"/>
    </source>
</evidence>
<keyword evidence="9" id="KW-0051">Antiviral defense</keyword>
<feature type="binding site" evidence="14">
    <location>
        <position position="330"/>
    </location>
    <ligand>
        <name>dATP</name>
        <dbReference type="ChEBI" id="CHEBI:61404"/>
    </ligand>
</feature>
<dbReference type="GO" id="GO:0051607">
    <property type="term" value="P:defense response to virus"/>
    <property type="evidence" value="ECO:0007669"/>
    <property type="project" value="UniProtKB-KW"/>
</dbReference>
<dbReference type="eggNOG" id="COG2254">
    <property type="taxonomic scope" value="Bacteria"/>
</dbReference>
<dbReference type="PDBsum" id="4Q2D"/>
<dbReference type="InterPro" id="IPR006483">
    <property type="entry name" value="CRISPR-assoc_Cas3_HD"/>
</dbReference>
<dbReference type="Pfam" id="PF22590">
    <property type="entry name" value="Cas3-like_C_2"/>
    <property type="match status" value="1"/>
</dbReference>
<dbReference type="SMART" id="SM00487">
    <property type="entry name" value="DEXDc"/>
    <property type="match status" value="1"/>
</dbReference>
<dbReference type="InterPro" id="IPR006474">
    <property type="entry name" value="Helicase_Cas3_CRISPR-ass_core"/>
</dbReference>
<evidence type="ECO:0007829" key="13">
    <source>
        <dbReference type="PDB" id="4Q2C"/>
    </source>
</evidence>
<feature type="binding site" evidence="14">
    <location>
        <position position="693"/>
    </location>
    <ligand>
        <name>dATP</name>
        <dbReference type="ChEBI" id="CHEBI:61404"/>
    </ligand>
</feature>
<dbReference type="GO" id="GO:0046872">
    <property type="term" value="F:metal ion binding"/>
    <property type="evidence" value="ECO:0007669"/>
    <property type="project" value="UniProtKB-KW"/>
</dbReference>
<keyword evidence="5" id="KW-0547">Nucleotide-binding</keyword>
<feature type="binding site" evidence="14">
    <location>
        <position position="689"/>
    </location>
    <ligand>
        <name>dATP</name>
        <dbReference type="ChEBI" id="CHEBI:61404"/>
    </ligand>
</feature>
<dbReference type="SUPFAM" id="SSF52540">
    <property type="entry name" value="P-loop containing nucleoside triphosphate hydrolases"/>
    <property type="match status" value="1"/>
</dbReference>
<feature type="binding site" evidence="14">
    <location>
        <position position="696"/>
    </location>
    <ligand>
        <name>dATP</name>
        <dbReference type="ChEBI" id="CHEBI:61404"/>
    </ligand>
</feature>
<dbReference type="AlphaFoldDB" id="D1CGD0"/>
<comment type="similarity">
    <text evidence="2">In the central section; belongs to the CRISPR-associated helicase Cas3 family.</text>
</comment>
<dbReference type="InterPro" id="IPR038257">
    <property type="entry name" value="CRISPR-assoc_Cas3_HD_sf"/>
</dbReference>
<evidence type="ECO:0000256" key="2">
    <source>
        <dbReference type="ARBA" id="ARBA00009046"/>
    </source>
</evidence>
<dbReference type="PDBsum" id="4Q2C"/>
<dbReference type="InterPro" id="IPR050547">
    <property type="entry name" value="DEAD_box_RNA_helicases"/>
</dbReference>
<evidence type="ECO:0000256" key="6">
    <source>
        <dbReference type="ARBA" id="ARBA00022801"/>
    </source>
</evidence>
<dbReference type="GO" id="GO:0004518">
    <property type="term" value="F:nuclease activity"/>
    <property type="evidence" value="ECO:0007669"/>
    <property type="project" value="UniProtKB-KW"/>
</dbReference>
<organism evidence="11 12">
    <name type="scientific">Thermobaculum terrenum (strain ATCC BAA-798 / CCMEE 7001 / YNP1)</name>
    <dbReference type="NCBI Taxonomy" id="525904"/>
    <lineage>
        <taxon>Bacteria</taxon>
        <taxon>Bacillati</taxon>
        <taxon>Chloroflexota</taxon>
        <taxon>Chloroflexia</taxon>
        <taxon>Candidatus Thermobaculales</taxon>
        <taxon>Candidatus Thermobaculaceae</taxon>
        <taxon>Thermobaculum</taxon>
    </lineage>
</organism>
<dbReference type="InterPro" id="IPR041372">
    <property type="entry name" value="Cas3_C"/>
</dbReference>
<dbReference type="KEGG" id="ttr:Tter_1895"/>
<dbReference type="SMR" id="D1CGD0"/>
<feature type="binding site" evidence="14">
    <location>
        <position position="671"/>
    </location>
    <ligand>
        <name>dATP</name>
        <dbReference type="ChEBI" id="CHEBI:61404"/>
    </ligand>
</feature>
<dbReference type="InterPro" id="IPR014001">
    <property type="entry name" value="Helicase_ATP-bd"/>
</dbReference>
<keyword evidence="6" id="KW-0378">Hydrolase</keyword>
<dbReference type="InterPro" id="IPR027417">
    <property type="entry name" value="P-loop_NTPase"/>
</dbReference>
<evidence type="ECO:0000256" key="8">
    <source>
        <dbReference type="ARBA" id="ARBA00022840"/>
    </source>
</evidence>
<dbReference type="EvolutionaryTrace" id="D1CGD0"/>
<keyword evidence="12" id="KW-1185">Reference proteome</keyword>
<keyword evidence="7" id="KW-0347">Helicase</keyword>
<dbReference type="Pfam" id="PF18395">
    <property type="entry name" value="Cas3_C"/>
    <property type="match status" value="1"/>
</dbReference>
<feature type="binding site" evidence="14">
    <location>
        <position position="369"/>
    </location>
    <ligand>
        <name>dATP</name>
        <dbReference type="ChEBI" id="CHEBI:61404"/>
    </ligand>
</feature>
<dbReference type="CDD" id="cd09641">
    <property type="entry name" value="Cas3''_I"/>
    <property type="match status" value="1"/>
</dbReference>
<gene>
    <name evidence="11" type="ordered locus">Tter_1895</name>
</gene>
<accession>D1CGD0</accession>
<sequence>MNGGPGMDGTSEVDLSGAGSPVGAAGWRVDPWIFWAKWGSGPDLGWHPLLCHMLDVAAVTLQMWRRVLPAAWKARISGVLGVGQEDAERWLAFFAGGHDIGKASPAFQLQLRPEQGRELVARRLRDAGLPLFNARAPHGTISANVLETVLADVFGLSGRSARWVAFAVGGHHGFVPSYDEVRRDLDQQAVGWGMWDAAREVLLCRLADALGLPGSSRPTVESTPDAFMLAGLVSVADWIGSNEEYFPYAAQSALQVPQLDAEAYLERAMRQAERAMASLGWVGWRPASGSMRLTELFPYIRQPTTVQAAAEELAGEVKSPSITIIEAPMGEGKTEAAMLLADTFSTAHGMSGCYFALPTMATSNQMFGRVTDYLRHRYPEDVVVVNLVHGHSDLSALLQELRQKGEEIFQLQGVYDEALGDEQLGAVVAGQWFTRGKRALLPPYGVGTVDQALLAVLQVKHVFVRLFALSTKTVIVDEVHAYDVYMTTLLHRLLEWLGALSVPVVVLSATLPSARRRELVKAYARGAGWQAERDLPPAGYPRITYAAAEDVRGIHFAPSEASRRKVALRWVSAPEHEALGQLLAEALSQGGCAAIICNTVPRAQALYSALREVFPGLAEDGMPELDLLHARYPYEEREVREARTLGRFSRNGRRPHRAILVATQVIEQSLDLDFDLMVTDLAPVDLVLQRMGRLHRHPVHDPLRPERLRSPELWVVSPQVMGDVPIFDRGSASVYDEHTLLRSWLALRDRDTLQLPEDIEELVEQVYSDGRVPQGASEELRSLWERTFKAQQKVLREDSLQAKYRYIKGPGYNSIWGIVTASVEEDAPELHPALQALTRLAEPSVSAVCLVAGSGGPCLPDGTPVDLDTPPDAAMAERLLRRSVAITDARVLDPLLDVPVPKGWERSSLLRGYRPLVFDASGRAMVGRWIVRIDPELGIVVESP</sequence>
<feature type="binding site" evidence="14">
    <location>
        <position position="333"/>
    </location>
    <ligand>
        <name>dATP</name>
        <dbReference type="ChEBI" id="CHEBI:61404"/>
    </ligand>
</feature>
<reference evidence="13 14" key="2">
    <citation type="journal article" date="2014" name="Proc. Natl. Acad. Sci. U.S.A.">
        <title>Molecular insights into DNA interference by CRISPR-associated nuclease-helicase Cas3.</title>
        <authorList>
            <person name="Gong B."/>
            <person name="Shin M."/>
            <person name="Sun J."/>
            <person name="Jung C.H."/>
            <person name="Bolt E.L."/>
            <person name="van der Oost J."/>
            <person name="Kim J.S."/>
        </authorList>
    </citation>
    <scope>X-RAY CRYSTALLOGRAPHY (2.50 ANGSTROMS) IN COMPLEX WITH DATP</scope>
</reference>
<dbReference type="PANTHER" id="PTHR47963:SF9">
    <property type="entry name" value="CRISPR-ASSOCIATED ENDONUCLEASE_HELICASE CAS3"/>
    <property type="match status" value="1"/>
</dbReference>
<feature type="binding site" evidence="14">
    <location>
        <position position="307"/>
    </location>
    <ligand>
        <name>dATP</name>
        <dbReference type="ChEBI" id="CHEBI:61404"/>
    </ligand>
</feature>
<dbReference type="GO" id="GO:0016787">
    <property type="term" value="F:hydrolase activity"/>
    <property type="evidence" value="ECO:0007669"/>
    <property type="project" value="UniProtKB-KW"/>
</dbReference>
<dbReference type="Gene3D" id="1.10.3210.30">
    <property type="match status" value="1"/>
</dbReference>
<dbReference type="GO" id="GO:0005524">
    <property type="term" value="F:ATP binding"/>
    <property type="evidence" value="ECO:0007669"/>
    <property type="project" value="UniProtKB-KW"/>
</dbReference>
<evidence type="ECO:0000256" key="3">
    <source>
        <dbReference type="ARBA" id="ARBA00022722"/>
    </source>
</evidence>
<dbReference type="EMBL" id="CP001826">
    <property type="protein sequence ID" value="ACZ42801.1"/>
    <property type="molecule type" value="Genomic_DNA"/>
</dbReference>
<proteinExistence type="evidence at protein level"/>
<evidence type="ECO:0000313" key="12">
    <source>
        <dbReference type="Proteomes" id="UP000000323"/>
    </source>
</evidence>
<dbReference type="PROSITE" id="PS51643">
    <property type="entry name" value="HD_CAS3"/>
    <property type="match status" value="1"/>
</dbReference>
<dbReference type="CDD" id="cd17930">
    <property type="entry name" value="DEXHc_cas3"/>
    <property type="match status" value="1"/>
</dbReference>
<feature type="binding site" evidence="14">
    <location>
        <position position="304"/>
    </location>
    <ligand>
        <name>dATP</name>
        <dbReference type="ChEBI" id="CHEBI:61404"/>
    </ligand>
</feature>
<reference evidence="12" key="1">
    <citation type="journal article" date="2010" name="Stand. Genomic Sci.">
        <title>Complete genome sequence of 'Thermobaculum terrenum' type strain (YNP1).</title>
        <authorList>
            <person name="Kiss H."/>
            <person name="Cleland D."/>
            <person name="Lapidus A."/>
            <person name="Lucas S."/>
            <person name="Glavina Del Rio T."/>
            <person name="Nolan M."/>
            <person name="Tice H."/>
            <person name="Han C."/>
            <person name="Goodwin L."/>
            <person name="Pitluck S."/>
            <person name="Liolios K."/>
            <person name="Ivanova N."/>
            <person name="Mavromatis K."/>
            <person name="Ovchinnikova G."/>
            <person name="Pati A."/>
            <person name="Chen A."/>
            <person name="Palaniappan K."/>
            <person name="Land M."/>
            <person name="Hauser L."/>
            <person name="Chang Y."/>
            <person name="Jeffries C."/>
            <person name="Lu M."/>
            <person name="Brettin T."/>
            <person name="Detter J."/>
            <person name="Goker M."/>
            <person name="Tindall B."/>
            <person name="Beck B."/>
            <person name="McDermott T."/>
            <person name="Woyke T."/>
            <person name="Bristow J."/>
            <person name="Eisen J."/>
            <person name="Markowitz V."/>
            <person name="Hugenholtz P."/>
            <person name="Kyrpides N."/>
            <person name="Klenk H."/>
            <person name="Cheng J."/>
        </authorList>
    </citation>
    <scope>NUCLEOTIDE SEQUENCE [LARGE SCALE GENOMIC DNA]</scope>
    <source>
        <strain evidence="12">ATCC BAA-798 / YNP1</strain>
    </source>
</reference>
<dbReference type="OrthoDB" id="9810236at2"/>
<dbReference type="GO" id="GO:0003724">
    <property type="term" value="F:RNA helicase activity"/>
    <property type="evidence" value="ECO:0007669"/>
    <property type="project" value="TreeGrafter"/>
</dbReference>
<evidence type="ECO:0000256" key="1">
    <source>
        <dbReference type="ARBA" id="ARBA00006847"/>
    </source>
</evidence>
<dbReference type="eggNOG" id="COG1203">
    <property type="taxonomic scope" value="Bacteria"/>
</dbReference>
<feature type="binding site" evidence="14">
    <location>
        <position position="334"/>
    </location>
    <ligand>
        <name>dATP</name>
        <dbReference type="ChEBI" id="CHEBI:61404"/>
    </ligand>
</feature>
<feature type="binding site" evidence="14">
    <location>
        <position position="332"/>
    </location>
    <ligand>
        <name>dATP</name>
        <dbReference type="ChEBI" id="CHEBI:61404"/>
    </ligand>
</feature>
<dbReference type="PANTHER" id="PTHR47963">
    <property type="entry name" value="DEAD-BOX ATP-DEPENDENT RNA HELICASE 47, MITOCHONDRIAL"/>
    <property type="match status" value="1"/>
</dbReference>
<evidence type="ECO:0000259" key="10">
    <source>
        <dbReference type="PROSITE" id="PS51643"/>
    </source>
</evidence>
<dbReference type="STRING" id="525904.Tter_1895"/>
<evidence type="ECO:0000256" key="7">
    <source>
        <dbReference type="ARBA" id="ARBA00022806"/>
    </source>
</evidence>
<dbReference type="Proteomes" id="UP000000323">
    <property type="component" value="Chromosome 2"/>
</dbReference>
<evidence type="ECO:0000256" key="5">
    <source>
        <dbReference type="ARBA" id="ARBA00022741"/>
    </source>
</evidence>
<keyword evidence="13 14" id="KW-0002">3D-structure</keyword>
<protein>
    <submittedName>
        <fullName evidence="11">CRISPR-associated helicase Cas3</fullName>
    </submittedName>
</protein>
<name>D1CGD0_THET1</name>
<dbReference type="InterPro" id="IPR054712">
    <property type="entry name" value="Cas3-like_dom"/>
</dbReference>
<feature type="domain" description="HD Cas3-type" evidence="10">
    <location>
        <begin position="42"/>
        <end position="239"/>
    </location>
</feature>
<evidence type="ECO:0000313" key="11">
    <source>
        <dbReference type="EMBL" id="ACZ42801.1"/>
    </source>
</evidence>
<dbReference type="NCBIfam" id="TIGR01587">
    <property type="entry name" value="cas3_core"/>
    <property type="match status" value="1"/>
</dbReference>
<keyword evidence="3" id="KW-0540">Nuclease</keyword>
<dbReference type="Gene3D" id="3.40.50.300">
    <property type="entry name" value="P-loop containing nucleotide triphosphate hydrolases"/>
    <property type="match status" value="2"/>
</dbReference>
<dbReference type="PDB" id="4Q2D">
    <property type="method" value="X-ray"/>
    <property type="resolution" value="2.77 A"/>
    <property type="chains" value="A=1-944"/>
</dbReference>
<keyword evidence="8" id="KW-0067">ATP-binding</keyword>
<comment type="similarity">
    <text evidence="1">In the N-terminal section; belongs to the CRISPR-associated nuclease Cas3-HD family.</text>
</comment>
<dbReference type="GO" id="GO:0003723">
    <property type="term" value="F:RNA binding"/>
    <property type="evidence" value="ECO:0007669"/>
    <property type="project" value="TreeGrafter"/>
</dbReference>
<evidence type="ECO:0000256" key="4">
    <source>
        <dbReference type="ARBA" id="ARBA00022723"/>
    </source>
</evidence>
<dbReference type="HOGENOM" id="CLU_013924_1_0_0"/>
<dbReference type="NCBIfam" id="TIGR01596">
    <property type="entry name" value="cas3_HD"/>
    <property type="match status" value="1"/>
</dbReference>
<dbReference type="PDB" id="4Q2C">
    <property type="method" value="X-ray"/>
    <property type="resolution" value="2.50 A"/>
    <property type="chains" value="A=1-944"/>
</dbReference>
<evidence type="ECO:0007829" key="14">
    <source>
        <dbReference type="PDB" id="4Q2D"/>
    </source>
</evidence>
<keyword evidence="4" id="KW-0479">Metal-binding</keyword>